<dbReference type="OrthoDB" id="1405942at2"/>
<dbReference type="AlphaFoldDB" id="A0A2S9WS98"/>
<comment type="caution">
    <text evidence="1">The sequence shown here is derived from an EMBL/GenBank/DDBJ whole genome shotgun (WGS) entry which is preliminary data.</text>
</comment>
<proteinExistence type="predicted"/>
<sequence>MKYFTFIIISFFSVFAFSQVGIGTAMPESSLDIRAANHLGNVSASDGVLVPRVNDLSTAGATDGQLVYLTEDVSTFTKGFHYWDDALSAWTPINSTIEPWNRAGTNNPATLNTDNIYTQGQVGIGTDNPLGALHITTQNSRDVLLFRFIDSPGDDLDIDLLRARGTASSPALLQDNTRLGGLRGQSFTGSSTIFNPSAEIWFQTEGASSPTSSAAEINFATTPVGALSTIERMTIKSDGKVGIGTDAPASTLEVTGQPTNTAVLDGMIPPRLTGNQLQAKTYTAAQNGAIVYATSAATAPAGQTINVTSEGLYVFSSSQNRWNLLNSGSLNVGQRTSVYRRVTLADNEYLSNTGLIELEGLIRVTVQRDNAVVYRPQIINISGSPIEVTLSGNTLGATVQRDYDTNLILPAGGFVSPDPDGITYWDVRSETVTSQIALPN</sequence>
<reference evidence="1 2" key="1">
    <citation type="submission" date="2016-11" db="EMBL/GenBank/DDBJ databases">
        <title>Trade-off between light-utilization and light-protection in marine flavobacteria.</title>
        <authorList>
            <person name="Kumagai Y."/>
        </authorList>
    </citation>
    <scope>NUCLEOTIDE SEQUENCE [LARGE SCALE GENOMIC DNA]</scope>
    <source>
        <strain evidence="1 2">JCM 17109</strain>
    </source>
</reference>
<accession>A0A2S9WS98</accession>
<dbReference type="EMBL" id="MQUC01000003">
    <property type="protein sequence ID" value="PRP66354.1"/>
    <property type="molecule type" value="Genomic_DNA"/>
</dbReference>
<organism evidence="1 2">
    <name type="scientific">Nonlabens agnitus</name>
    <dbReference type="NCBI Taxonomy" id="870484"/>
    <lineage>
        <taxon>Bacteria</taxon>
        <taxon>Pseudomonadati</taxon>
        <taxon>Bacteroidota</taxon>
        <taxon>Flavobacteriia</taxon>
        <taxon>Flavobacteriales</taxon>
        <taxon>Flavobacteriaceae</taxon>
        <taxon>Nonlabens</taxon>
    </lineage>
</organism>
<dbReference type="RefSeq" id="WP_105982192.1">
    <property type="nucleotide sequence ID" value="NZ_MQUC01000003.1"/>
</dbReference>
<gene>
    <name evidence="1" type="ORF">BST86_04245</name>
</gene>
<evidence type="ECO:0000313" key="2">
    <source>
        <dbReference type="Proteomes" id="UP000239532"/>
    </source>
</evidence>
<dbReference type="Proteomes" id="UP000239532">
    <property type="component" value="Unassembled WGS sequence"/>
</dbReference>
<name>A0A2S9WS98_9FLAO</name>
<evidence type="ECO:0008006" key="3">
    <source>
        <dbReference type="Google" id="ProtNLM"/>
    </source>
</evidence>
<keyword evidence="2" id="KW-1185">Reference proteome</keyword>
<evidence type="ECO:0000313" key="1">
    <source>
        <dbReference type="EMBL" id="PRP66354.1"/>
    </source>
</evidence>
<protein>
    <recommendedName>
        <fullName evidence="3">Cell wall anchor protein</fullName>
    </recommendedName>
</protein>